<gene>
    <name evidence="5" type="ORF">PENSTE_c009G04996</name>
</gene>
<dbReference type="PANTHER" id="PTHR42748">
    <property type="entry name" value="NITROGEN METABOLITE REPRESSION PROTEIN NMRA FAMILY MEMBER"/>
    <property type="match status" value="1"/>
</dbReference>
<dbReference type="Gene3D" id="3.40.50.720">
    <property type="entry name" value="NAD(P)-binding Rossmann-like Domain"/>
    <property type="match status" value="1"/>
</dbReference>
<evidence type="ECO:0000259" key="4">
    <source>
        <dbReference type="Pfam" id="PF05368"/>
    </source>
</evidence>
<name>A0A1V6T9R7_9EURO</name>
<keyword evidence="3" id="KW-0560">Oxidoreductase</keyword>
<dbReference type="GO" id="GO:0016491">
    <property type="term" value="F:oxidoreductase activity"/>
    <property type="evidence" value="ECO:0007669"/>
    <property type="project" value="UniProtKB-KW"/>
</dbReference>
<dbReference type="EMBL" id="MLKD01000009">
    <property type="protein sequence ID" value="OQE23127.1"/>
    <property type="molecule type" value="Genomic_DNA"/>
</dbReference>
<keyword evidence="2" id="KW-0521">NADP</keyword>
<dbReference type="SUPFAM" id="SSF51735">
    <property type="entry name" value="NAD(P)-binding Rossmann-fold domains"/>
    <property type="match status" value="1"/>
</dbReference>
<reference evidence="6" key="1">
    <citation type="journal article" date="2017" name="Nat. Microbiol.">
        <title>Global analysis of biosynthetic gene clusters reveals vast potential of secondary metabolite production in Penicillium species.</title>
        <authorList>
            <person name="Nielsen J.C."/>
            <person name="Grijseels S."/>
            <person name="Prigent S."/>
            <person name="Ji B."/>
            <person name="Dainat J."/>
            <person name="Nielsen K.F."/>
            <person name="Frisvad J.C."/>
            <person name="Workman M."/>
            <person name="Nielsen J."/>
        </authorList>
    </citation>
    <scope>NUCLEOTIDE SEQUENCE [LARGE SCALE GENOMIC DNA]</scope>
    <source>
        <strain evidence="6">IBT 24891</strain>
    </source>
</reference>
<protein>
    <recommendedName>
        <fullName evidence="4">NmrA-like domain-containing protein</fullName>
    </recommendedName>
</protein>
<dbReference type="InterPro" id="IPR036291">
    <property type="entry name" value="NAD(P)-bd_dom_sf"/>
</dbReference>
<dbReference type="AlphaFoldDB" id="A0A1V6T9R7"/>
<evidence type="ECO:0000313" key="5">
    <source>
        <dbReference type="EMBL" id="OQE23127.1"/>
    </source>
</evidence>
<dbReference type="CDD" id="cd05251">
    <property type="entry name" value="NmrA_like_SDR_a"/>
    <property type="match status" value="1"/>
</dbReference>
<feature type="domain" description="NmrA-like" evidence="4">
    <location>
        <begin position="5"/>
        <end position="255"/>
    </location>
</feature>
<proteinExistence type="inferred from homology"/>
<evidence type="ECO:0000256" key="1">
    <source>
        <dbReference type="ARBA" id="ARBA00006328"/>
    </source>
</evidence>
<organism evidence="5 6">
    <name type="scientific">Penicillium steckii</name>
    <dbReference type="NCBI Taxonomy" id="303698"/>
    <lineage>
        <taxon>Eukaryota</taxon>
        <taxon>Fungi</taxon>
        <taxon>Dikarya</taxon>
        <taxon>Ascomycota</taxon>
        <taxon>Pezizomycotina</taxon>
        <taxon>Eurotiomycetes</taxon>
        <taxon>Eurotiomycetidae</taxon>
        <taxon>Eurotiales</taxon>
        <taxon>Aspergillaceae</taxon>
        <taxon>Penicillium</taxon>
    </lineage>
</organism>
<dbReference type="STRING" id="303698.A0A1V6T9R7"/>
<accession>A0A1V6T9R7</accession>
<dbReference type="InterPro" id="IPR051164">
    <property type="entry name" value="NmrA-like_oxidored"/>
</dbReference>
<dbReference type="Proteomes" id="UP000191285">
    <property type="component" value="Unassembled WGS sequence"/>
</dbReference>
<dbReference type="GO" id="GO:0005634">
    <property type="term" value="C:nucleus"/>
    <property type="evidence" value="ECO:0007669"/>
    <property type="project" value="TreeGrafter"/>
</dbReference>
<sequence length="305" mass="33992">MPSPTVFVCGATGTQGGALTSQLLQQNIQVHTITRNVQSEAAQKLQSCGVTLFEGDFDNGEILRKAMSNCTSLFLNLSPNHLNPPAEISQAKHVLSVAKKARIKQVIYASSMGTTNPERLPNWTPNSLVANVIQSKQSIEKEIRNAGFEYWTILRPGNFMSNFLDPLVRMYSGLVESGKFTTAFTPETVLPMVDPYDTGRFAAAALSQPTRFHEKEVEIASQMMGAEEIISDLAKATGREMQVIYLSEEEIKEKMTKDPFLGPQMLLRDMSLLVDFEEVKGWGIKLNSFAEFLEREKQKVQSTYL</sequence>
<comment type="similarity">
    <text evidence="1">Belongs to the NmrA-type oxidoreductase family.</text>
</comment>
<evidence type="ECO:0000313" key="6">
    <source>
        <dbReference type="Proteomes" id="UP000191285"/>
    </source>
</evidence>
<comment type="caution">
    <text evidence="5">The sequence shown here is derived from an EMBL/GenBank/DDBJ whole genome shotgun (WGS) entry which is preliminary data.</text>
</comment>
<evidence type="ECO:0000256" key="2">
    <source>
        <dbReference type="ARBA" id="ARBA00022857"/>
    </source>
</evidence>
<keyword evidence="6" id="KW-1185">Reference proteome</keyword>
<dbReference type="InterPro" id="IPR008030">
    <property type="entry name" value="NmrA-like"/>
</dbReference>
<dbReference type="Pfam" id="PF05368">
    <property type="entry name" value="NmrA"/>
    <property type="match status" value="1"/>
</dbReference>
<dbReference type="PANTHER" id="PTHR42748:SF30">
    <property type="entry name" value="NMRA-LIKE DOMAIN-CONTAINING PROTEIN"/>
    <property type="match status" value="1"/>
</dbReference>
<evidence type="ECO:0000256" key="3">
    <source>
        <dbReference type="ARBA" id="ARBA00023002"/>
    </source>
</evidence>
<dbReference type="OrthoDB" id="419598at2759"/>